<evidence type="ECO:0000313" key="6">
    <source>
        <dbReference type="Proteomes" id="UP000186168"/>
    </source>
</evidence>
<dbReference type="AlphaFoldDB" id="A0A1R1SFU4"/>
<evidence type="ECO:0000256" key="3">
    <source>
        <dbReference type="ARBA" id="ARBA00023163"/>
    </source>
</evidence>
<dbReference type="STRING" id="67365.GCA_001704635_04235"/>
<dbReference type="GeneID" id="96748432"/>
<comment type="caution">
    <text evidence="5">The sequence shown here is derived from an EMBL/GenBank/DDBJ whole genome shotgun (WGS) entry which is preliminary data.</text>
</comment>
<dbReference type="Gene3D" id="1.10.10.10">
    <property type="entry name" value="Winged helix-like DNA-binding domain superfamily/Winged helix DNA-binding domain"/>
    <property type="match status" value="1"/>
</dbReference>
<dbReference type="InterPro" id="IPR000524">
    <property type="entry name" value="Tscrpt_reg_HTH_GntR"/>
</dbReference>
<dbReference type="Pfam" id="PF00392">
    <property type="entry name" value="GntR"/>
    <property type="match status" value="1"/>
</dbReference>
<dbReference type="InterPro" id="IPR011711">
    <property type="entry name" value="GntR_C"/>
</dbReference>
<dbReference type="GO" id="GO:0003677">
    <property type="term" value="F:DNA binding"/>
    <property type="evidence" value="ECO:0007669"/>
    <property type="project" value="UniProtKB-KW"/>
</dbReference>
<keyword evidence="2" id="KW-0238">DNA-binding</keyword>
<dbReference type="PANTHER" id="PTHR43537">
    <property type="entry name" value="TRANSCRIPTIONAL REGULATOR, GNTR FAMILY"/>
    <property type="match status" value="1"/>
</dbReference>
<dbReference type="PROSITE" id="PS50949">
    <property type="entry name" value="HTH_GNTR"/>
    <property type="match status" value="1"/>
</dbReference>
<feature type="domain" description="HTH gntR-type" evidence="4">
    <location>
        <begin position="7"/>
        <end position="74"/>
    </location>
</feature>
<reference evidence="5 6" key="1">
    <citation type="submission" date="2013-05" db="EMBL/GenBank/DDBJ databases">
        <title>Genome sequence of Streptomyces sparsogenes DSM 40356.</title>
        <authorList>
            <person name="Coyne S."/>
            <person name="Seebeck F.P."/>
        </authorList>
    </citation>
    <scope>NUCLEOTIDE SEQUENCE [LARGE SCALE GENOMIC DNA]</scope>
    <source>
        <strain evidence="5 6">DSM 40356</strain>
    </source>
</reference>
<proteinExistence type="predicted"/>
<dbReference type="EMBL" id="ASQP01000319">
    <property type="protein sequence ID" value="OMI37102.1"/>
    <property type="molecule type" value="Genomic_DNA"/>
</dbReference>
<protein>
    <submittedName>
        <fullName evidence="5">GntR family transcriptional regulator</fullName>
    </submittedName>
</protein>
<name>A0A1R1SFU4_9ACTN</name>
<dbReference type="GO" id="GO:0003700">
    <property type="term" value="F:DNA-binding transcription factor activity"/>
    <property type="evidence" value="ECO:0007669"/>
    <property type="project" value="InterPro"/>
</dbReference>
<dbReference type="SUPFAM" id="SSF48008">
    <property type="entry name" value="GntR ligand-binding domain-like"/>
    <property type="match status" value="1"/>
</dbReference>
<dbReference type="SMART" id="SM00345">
    <property type="entry name" value="HTH_GNTR"/>
    <property type="match status" value="1"/>
</dbReference>
<dbReference type="SMART" id="SM00895">
    <property type="entry name" value="FCD"/>
    <property type="match status" value="1"/>
</dbReference>
<dbReference type="RefSeq" id="WP_065968457.1">
    <property type="nucleotide sequence ID" value="NZ_ASQP01000319.1"/>
</dbReference>
<dbReference type="PANTHER" id="PTHR43537:SF5">
    <property type="entry name" value="UXU OPERON TRANSCRIPTIONAL REGULATOR"/>
    <property type="match status" value="1"/>
</dbReference>
<dbReference type="Pfam" id="PF07729">
    <property type="entry name" value="FCD"/>
    <property type="match status" value="1"/>
</dbReference>
<keyword evidence="3" id="KW-0804">Transcription</keyword>
<evidence type="ECO:0000259" key="4">
    <source>
        <dbReference type="PROSITE" id="PS50949"/>
    </source>
</evidence>
<evidence type="ECO:0000256" key="2">
    <source>
        <dbReference type="ARBA" id="ARBA00023125"/>
    </source>
</evidence>
<keyword evidence="6" id="KW-1185">Reference proteome</keyword>
<sequence length="236" mass="26609">MPTTRPMTRAEEIYKRLRADILNGRHEPGSRLRVEALKDTYGASSGVLREALPRLVGQGLATFAPQQGFRVVTVSPERLQELTEARVFIETHVVQESVAAGTIEWESDLLAAHHHLARTPYFSDDGALSERWLNAHARFHRVLLEGCPNRQLRDIATQLRDAAEIYRCWARTPAEHSHRDVAAEHKMICDRAIARDVPGVVEALSQHINITTQLLLNDYGRHKEKGKQDPGPSFDC</sequence>
<dbReference type="InterPro" id="IPR036390">
    <property type="entry name" value="WH_DNA-bd_sf"/>
</dbReference>
<dbReference type="Proteomes" id="UP000186168">
    <property type="component" value="Unassembled WGS sequence"/>
</dbReference>
<dbReference type="InterPro" id="IPR008920">
    <property type="entry name" value="TF_FadR/GntR_C"/>
</dbReference>
<dbReference type="InterPro" id="IPR036388">
    <property type="entry name" value="WH-like_DNA-bd_sf"/>
</dbReference>
<keyword evidence="1" id="KW-0805">Transcription regulation</keyword>
<dbReference type="SUPFAM" id="SSF46785">
    <property type="entry name" value="Winged helix' DNA-binding domain"/>
    <property type="match status" value="1"/>
</dbReference>
<dbReference type="Gene3D" id="1.20.120.530">
    <property type="entry name" value="GntR ligand-binding domain-like"/>
    <property type="match status" value="1"/>
</dbReference>
<evidence type="ECO:0000256" key="1">
    <source>
        <dbReference type="ARBA" id="ARBA00023015"/>
    </source>
</evidence>
<organism evidence="5 6">
    <name type="scientific">Streptomyces sparsogenes DSM 40356</name>
    <dbReference type="NCBI Taxonomy" id="1331668"/>
    <lineage>
        <taxon>Bacteria</taxon>
        <taxon>Bacillati</taxon>
        <taxon>Actinomycetota</taxon>
        <taxon>Actinomycetes</taxon>
        <taxon>Kitasatosporales</taxon>
        <taxon>Streptomycetaceae</taxon>
        <taxon>Streptomyces</taxon>
    </lineage>
</organism>
<accession>A0A1R1SFU4</accession>
<evidence type="ECO:0000313" key="5">
    <source>
        <dbReference type="EMBL" id="OMI37102.1"/>
    </source>
</evidence>
<gene>
    <name evidence="5" type="ORF">SPAR_23359</name>
</gene>